<evidence type="ECO:0000313" key="2">
    <source>
        <dbReference type="EMBL" id="MBF4160993.1"/>
    </source>
</evidence>
<organism evidence="2 3">
    <name type="scientific">Nocardioides acrostichi</name>
    <dbReference type="NCBI Taxonomy" id="2784339"/>
    <lineage>
        <taxon>Bacteria</taxon>
        <taxon>Bacillati</taxon>
        <taxon>Actinomycetota</taxon>
        <taxon>Actinomycetes</taxon>
        <taxon>Propionibacteriales</taxon>
        <taxon>Nocardioidaceae</taxon>
        <taxon>Nocardioides</taxon>
    </lineage>
</organism>
<evidence type="ECO:0000256" key="1">
    <source>
        <dbReference type="SAM" id="Phobius"/>
    </source>
</evidence>
<name>A0A930UUB5_9ACTN</name>
<feature type="transmembrane region" description="Helical" evidence="1">
    <location>
        <begin position="37"/>
        <end position="59"/>
    </location>
</feature>
<reference evidence="2" key="1">
    <citation type="submission" date="2020-11" db="EMBL/GenBank/DDBJ databases">
        <title>Nocardioides sp. CBS4Y-1, whole genome shotgun sequence.</title>
        <authorList>
            <person name="Tuo L."/>
        </authorList>
    </citation>
    <scope>NUCLEOTIDE SEQUENCE</scope>
    <source>
        <strain evidence="2">CBS4Y-1</strain>
    </source>
</reference>
<dbReference type="SUPFAM" id="SSF82171">
    <property type="entry name" value="DPP6 N-terminal domain-like"/>
    <property type="match status" value="1"/>
</dbReference>
<comment type="caution">
    <text evidence="2">The sequence shown here is derived from an EMBL/GenBank/DDBJ whole genome shotgun (WGS) entry which is preliminary data.</text>
</comment>
<proteinExistence type="predicted"/>
<protein>
    <submittedName>
        <fullName evidence="2">Uncharacterized protein</fullName>
    </submittedName>
</protein>
<dbReference type="Proteomes" id="UP000656804">
    <property type="component" value="Unassembled WGS sequence"/>
</dbReference>
<dbReference type="AlphaFoldDB" id="A0A930UUB5"/>
<dbReference type="EMBL" id="JADIVZ010000001">
    <property type="protein sequence ID" value="MBF4160993.1"/>
    <property type="molecule type" value="Genomic_DNA"/>
</dbReference>
<sequence length="444" mass="46858">MSTLHERLEALADDAPSGGLDPALYDRARRYHRRRRAGTALVVAAAVLGVLGIAGGAHLQTRADVQPAAPSAAAAVPERLYAPSPWLSGTDDDGPLGRIAVLMTDQERKSWISADHEAVVGISATTGEYRFLDLPDDAGQGWALSPDGRRVAFWITGATTGTANTQAGQALPVTGLAVYDADTGGVLRYPVETAHGLMVDRNSSLAWADADHLVFSFSQWRGGDGASGERASMSGPGAPLSVWKVGAEAPRTIDPETVSSEVEATNGRGEVLVGDYAYAVSDGSRHRLRTPGRSMTRSSALSPSGGLVAYPRGNGNPAPIVIVGHAGNRVVDSSVPGNDETFSVFAWLDAGHLLAEEYAPQSRYRTDLYRVNIRTGVSQRVVRLAGPGNFRYSGQLATDLLDAGFVARPAPPTPWDPRTVAGAVAALIAAACVVLVLWRRRVRL</sequence>
<keyword evidence="1" id="KW-0472">Membrane</keyword>
<keyword evidence="1" id="KW-1133">Transmembrane helix</keyword>
<dbReference type="RefSeq" id="WP_194502152.1">
    <property type="nucleotide sequence ID" value="NZ_JADIVZ010000001.1"/>
</dbReference>
<gene>
    <name evidence="2" type="ORF">ISG29_04775</name>
</gene>
<feature type="transmembrane region" description="Helical" evidence="1">
    <location>
        <begin position="420"/>
        <end position="438"/>
    </location>
</feature>
<evidence type="ECO:0000313" key="3">
    <source>
        <dbReference type="Proteomes" id="UP000656804"/>
    </source>
</evidence>
<accession>A0A930UUB5</accession>
<keyword evidence="1" id="KW-0812">Transmembrane</keyword>
<keyword evidence="3" id="KW-1185">Reference proteome</keyword>